<dbReference type="GO" id="GO:0046872">
    <property type="term" value="F:metal ion binding"/>
    <property type="evidence" value="ECO:0007669"/>
    <property type="project" value="UniProtKB-KW"/>
</dbReference>
<keyword evidence="5" id="KW-0411">Iron-sulfur</keyword>
<dbReference type="RefSeq" id="WP_030151584.1">
    <property type="nucleotide sequence ID" value="NZ_JOFV01000008.1"/>
</dbReference>
<feature type="domain" description="Rieske" evidence="7">
    <location>
        <begin position="7"/>
        <end position="110"/>
    </location>
</feature>
<dbReference type="PROSITE" id="PS51296">
    <property type="entry name" value="RIESKE"/>
    <property type="match status" value="1"/>
</dbReference>
<dbReference type="Proteomes" id="UP000289805">
    <property type="component" value="Unassembled WGS sequence"/>
</dbReference>
<dbReference type="GO" id="GO:0051537">
    <property type="term" value="F:2 iron, 2 sulfur cluster binding"/>
    <property type="evidence" value="ECO:0007669"/>
    <property type="project" value="UniProtKB-KW"/>
</dbReference>
<evidence type="ECO:0000313" key="8">
    <source>
        <dbReference type="EMBL" id="RXR26200.1"/>
    </source>
</evidence>
<dbReference type="EMBL" id="SDJR01000004">
    <property type="protein sequence ID" value="RXR26200.1"/>
    <property type="molecule type" value="Genomic_DNA"/>
</dbReference>
<dbReference type="AlphaFoldDB" id="A0A4Q1L1N0"/>
<evidence type="ECO:0000259" key="7">
    <source>
        <dbReference type="PROSITE" id="PS51296"/>
    </source>
</evidence>
<dbReference type="Proteomes" id="UP000290517">
    <property type="component" value="Unassembled WGS sequence"/>
</dbReference>
<name>A0A4Q1L1N0_9CELL</name>
<keyword evidence="3" id="KW-0560">Oxidoreductase</keyword>
<organism evidence="9 10">
    <name type="scientific">Oerskovia turbata</name>
    <dbReference type="NCBI Taxonomy" id="1713"/>
    <lineage>
        <taxon>Bacteria</taxon>
        <taxon>Bacillati</taxon>
        <taxon>Actinomycetota</taxon>
        <taxon>Actinomycetes</taxon>
        <taxon>Micrococcales</taxon>
        <taxon>Cellulomonadaceae</taxon>
        <taxon>Oerskovia</taxon>
    </lineage>
</organism>
<comment type="caution">
    <text evidence="9">The sequence shown here is derived from an EMBL/GenBank/DDBJ whole genome shotgun (WGS) entry which is preliminary data.</text>
</comment>
<evidence type="ECO:0000313" key="11">
    <source>
        <dbReference type="Proteomes" id="UP000290517"/>
    </source>
</evidence>
<dbReference type="InterPro" id="IPR017941">
    <property type="entry name" value="Rieske_2Fe-2S"/>
</dbReference>
<dbReference type="GO" id="GO:0016705">
    <property type="term" value="F:oxidoreductase activity, acting on paired donors, with incorporation or reduction of molecular oxygen"/>
    <property type="evidence" value="ECO:0007669"/>
    <property type="project" value="UniProtKB-ARBA"/>
</dbReference>
<dbReference type="GO" id="GO:0004497">
    <property type="term" value="F:monooxygenase activity"/>
    <property type="evidence" value="ECO:0007669"/>
    <property type="project" value="UniProtKB-ARBA"/>
</dbReference>
<dbReference type="OrthoDB" id="3213360at2"/>
<dbReference type="GO" id="GO:0042128">
    <property type="term" value="P:nitrate assimilation"/>
    <property type="evidence" value="ECO:0007669"/>
    <property type="project" value="UniProtKB-KW"/>
</dbReference>
<keyword evidence="1" id="KW-0001">2Fe-2S</keyword>
<keyword evidence="4" id="KW-0408">Iron</keyword>
<evidence type="ECO:0000256" key="2">
    <source>
        <dbReference type="ARBA" id="ARBA00022723"/>
    </source>
</evidence>
<evidence type="ECO:0000313" key="10">
    <source>
        <dbReference type="Proteomes" id="UP000289805"/>
    </source>
</evidence>
<reference evidence="10 11" key="1">
    <citation type="submission" date="2019-01" db="EMBL/GenBank/DDBJ databases">
        <title>Oerskovia turbata Genome sequencing and assembly.</title>
        <authorList>
            <person name="Dou T."/>
        </authorList>
    </citation>
    <scope>NUCLEOTIDE SEQUENCE [LARGE SCALE GENOMIC DNA]</scope>
    <source>
        <strain evidence="9 10">JCM12123</strain>
        <strain evidence="8 11">JCM3160</strain>
    </source>
</reference>
<dbReference type="PANTHER" id="PTHR40562">
    <property type="match status" value="1"/>
</dbReference>
<dbReference type="PANTHER" id="PTHR40562:SF1">
    <property type="entry name" value="NITRITE REDUCTASE (NADH) SMALL SUBUNIT"/>
    <property type="match status" value="1"/>
</dbReference>
<dbReference type="Gene3D" id="2.102.10.10">
    <property type="entry name" value="Rieske [2Fe-2S] iron-sulphur domain"/>
    <property type="match status" value="1"/>
</dbReference>
<protein>
    <submittedName>
        <fullName evidence="9">Nitrite reductase small subunit NirD</fullName>
    </submittedName>
</protein>
<dbReference type="SUPFAM" id="SSF50022">
    <property type="entry name" value="ISP domain"/>
    <property type="match status" value="1"/>
</dbReference>
<evidence type="ECO:0000256" key="1">
    <source>
        <dbReference type="ARBA" id="ARBA00022714"/>
    </source>
</evidence>
<dbReference type="Pfam" id="PF13806">
    <property type="entry name" value="Rieske_2"/>
    <property type="match status" value="1"/>
</dbReference>
<dbReference type="STRING" id="1713.GCA_000718325_02072"/>
<dbReference type="InterPro" id="IPR036922">
    <property type="entry name" value="Rieske_2Fe-2S_sf"/>
</dbReference>
<accession>A0A4Q1L1N0</accession>
<keyword evidence="11" id="KW-1185">Reference proteome</keyword>
<evidence type="ECO:0000256" key="3">
    <source>
        <dbReference type="ARBA" id="ARBA00023002"/>
    </source>
</evidence>
<evidence type="ECO:0000256" key="5">
    <source>
        <dbReference type="ARBA" id="ARBA00023014"/>
    </source>
</evidence>
<dbReference type="PROSITE" id="PS51300">
    <property type="entry name" value="NIRD"/>
    <property type="match status" value="1"/>
</dbReference>
<keyword evidence="2" id="KW-0479">Metal-binding</keyword>
<dbReference type="CDD" id="cd03529">
    <property type="entry name" value="Rieske_NirD"/>
    <property type="match status" value="1"/>
</dbReference>
<dbReference type="NCBIfam" id="TIGR02378">
    <property type="entry name" value="nirD_assim_sml"/>
    <property type="match status" value="1"/>
</dbReference>
<evidence type="ECO:0000313" key="9">
    <source>
        <dbReference type="EMBL" id="RXR36702.1"/>
    </source>
</evidence>
<dbReference type="EMBL" id="SDJQ01000001">
    <property type="protein sequence ID" value="RXR36702.1"/>
    <property type="molecule type" value="Genomic_DNA"/>
</dbReference>
<dbReference type="GO" id="GO:0008942">
    <property type="term" value="F:nitrite reductase [NAD(P)H] activity"/>
    <property type="evidence" value="ECO:0007669"/>
    <property type="project" value="InterPro"/>
</dbReference>
<dbReference type="InterPro" id="IPR017881">
    <property type="entry name" value="NirD"/>
</dbReference>
<gene>
    <name evidence="9" type="primary">nirD</name>
    <name evidence="8" type="ORF">EQW73_07605</name>
    <name evidence="9" type="ORF">EQW78_00660</name>
</gene>
<keyword evidence="6" id="KW-0534">Nitrate assimilation</keyword>
<dbReference type="InterPro" id="IPR012748">
    <property type="entry name" value="Rieske-like_NirD"/>
</dbReference>
<sequence>MNASSWTTVCPVERLVPERGVPALVDGVQVAVFRLADDRVLAVQQRDPYSGANVLSRGIVGSAGETPTITSPMYKQVWDLVTGGCLDPSGKEPEDLRTFEVSVVDGTVLVRA</sequence>
<evidence type="ECO:0000256" key="4">
    <source>
        <dbReference type="ARBA" id="ARBA00023004"/>
    </source>
</evidence>
<evidence type="ECO:0000256" key="6">
    <source>
        <dbReference type="ARBA" id="ARBA00023063"/>
    </source>
</evidence>
<proteinExistence type="predicted"/>